<proteinExistence type="predicted"/>
<gene>
    <name evidence="1" type="ORF">LBAT_0412</name>
</gene>
<dbReference type="AlphaFoldDB" id="A0A0D6A240"/>
<protein>
    <submittedName>
        <fullName evidence="1">Uncharacterized protein</fullName>
    </submittedName>
</protein>
<dbReference type="KEGG" id="lae:LBAT_0412"/>
<organism evidence="1 2">
    <name type="scientific">Lactobacillus acetotolerans</name>
    <dbReference type="NCBI Taxonomy" id="1600"/>
    <lineage>
        <taxon>Bacteria</taxon>
        <taxon>Bacillati</taxon>
        <taxon>Bacillota</taxon>
        <taxon>Bacilli</taxon>
        <taxon>Lactobacillales</taxon>
        <taxon>Lactobacillaceae</taxon>
        <taxon>Lactobacillus</taxon>
    </lineage>
</organism>
<dbReference type="RefSeq" id="WP_060459231.1">
    <property type="nucleotide sequence ID" value="NZ_AP014808.1"/>
</dbReference>
<keyword evidence="2" id="KW-1185">Reference proteome</keyword>
<name>A0A0D6A240_9LACO</name>
<reference evidence="1 2" key="1">
    <citation type="submission" date="2015-03" db="EMBL/GenBank/DDBJ databases">
        <title>Complete genome sequence of Lactobacillus acetotolerans NBRC 13120.</title>
        <authorList>
            <person name="Toh H."/>
            <person name="Morita H."/>
            <person name="Fujita N."/>
        </authorList>
    </citation>
    <scope>NUCLEOTIDE SEQUENCE [LARGE SCALE GENOMIC DNA]</scope>
    <source>
        <strain evidence="1 2">NBRC 13120</strain>
    </source>
</reference>
<dbReference type="EMBL" id="AP014808">
    <property type="protein sequence ID" value="BAQ56801.1"/>
    <property type="molecule type" value="Genomic_DNA"/>
</dbReference>
<dbReference type="STRING" id="1600.LBAT_0412"/>
<sequence length="100" mass="12133">MTENDNHHQIFKKYDKDHVLICRWTMDKIERKDGTVWIMNHFFVNPKENTTQILDKEMPTTLKLAQKSALPIWPLDPVVIAYFAQHQEFAQYWYHRPFTL</sequence>
<accession>A0A0D6A240</accession>
<dbReference type="Proteomes" id="UP000035709">
    <property type="component" value="Chromosome"/>
</dbReference>
<dbReference type="PATRIC" id="fig|1600.4.peg.422"/>
<evidence type="ECO:0000313" key="1">
    <source>
        <dbReference type="EMBL" id="BAQ56801.1"/>
    </source>
</evidence>
<evidence type="ECO:0000313" key="2">
    <source>
        <dbReference type="Proteomes" id="UP000035709"/>
    </source>
</evidence>
<dbReference type="OrthoDB" id="2299199at2"/>